<accession>A0A0R1KKV6</accession>
<keyword evidence="3" id="KW-1185">Reference proteome</keyword>
<protein>
    <submittedName>
        <fullName evidence="2">Uncharacterized protein</fullName>
    </submittedName>
</protein>
<keyword evidence="1" id="KW-1133">Transmembrane helix</keyword>
<dbReference type="OrthoDB" id="2300283at2"/>
<sequence>MKEHDRKKINESYQSVLRKVVIWGVLSMLLLATSKVTGWIIMEFAGLASVVYTIILVVILFYISFILKSSKKR</sequence>
<evidence type="ECO:0000313" key="2">
    <source>
        <dbReference type="EMBL" id="KRK80754.1"/>
    </source>
</evidence>
<dbReference type="PATRIC" id="fig|1423775.4.peg.2222"/>
<dbReference type="RefSeq" id="WP_025024275.1">
    <property type="nucleotide sequence ID" value="NZ_AZDZ01000003.1"/>
</dbReference>
<keyword evidence="1" id="KW-0812">Transmembrane</keyword>
<dbReference type="Proteomes" id="UP000051248">
    <property type="component" value="Unassembled WGS sequence"/>
</dbReference>
<feature type="transmembrane region" description="Helical" evidence="1">
    <location>
        <begin position="20"/>
        <end position="41"/>
    </location>
</feature>
<comment type="caution">
    <text evidence="2">The sequence shown here is derived from an EMBL/GenBank/DDBJ whole genome shotgun (WGS) entry which is preliminary data.</text>
</comment>
<gene>
    <name evidence="2" type="ORF">FD03_GL002185</name>
</gene>
<organism evidence="2 3">
    <name type="scientific">Companilactobacillus nodensis DSM 19682 = JCM 14932 = NBRC 107160</name>
    <dbReference type="NCBI Taxonomy" id="1423775"/>
    <lineage>
        <taxon>Bacteria</taxon>
        <taxon>Bacillati</taxon>
        <taxon>Bacillota</taxon>
        <taxon>Bacilli</taxon>
        <taxon>Lactobacillales</taxon>
        <taxon>Lactobacillaceae</taxon>
        <taxon>Companilactobacillus</taxon>
    </lineage>
</organism>
<dbReference type="EMBL" id="AZDZ01000003">
    <property type="protein sequence ID" value="KRK80754.1"/>
    <property type="molecule type" value="Genomic_DNA"/>
</dbReference>
<feature type="transmembrane region" description="Helical" evidence="1">
    <location>
        <begin position="47"/>
        <end position="67"/>
    </location>
</feature>
<keyword evidence="1" id="KW-0472">Membrane</keyword>
<dbReference type="STRING" id="1423775.FD03_GL002185"/>
<dbReference type="AlphaFoldDB" id="A0A0R1KKV6"/>
<dbReference type="eggNOG" id="ENOG5030BK5">
    <property type="taxonomic scope" value="Bacteria"/>
</dbReference>
<evidence type="ECO:0000256" key="1">
    <source>
        <dbReference type="SAM" id="Phobius"/>
    </source>
</evidence>
<proteinExistence type="predicted"/>
<name>A0A0R1KKV6_9LACO</name>
<reference evidence="2 3" key="1">
    <citation type="journal article" date="2015" name="Genome Announc.">
        <title>Expanding the biotechnology potential of lactobacilli through comparative genomics of 213 strains and associated genera.</title>
        <authorList>
            <person name="Sun Z."/>
            <person name="Harris H.M."/>
            <person name="McCann A."/>
            <person name="Guo C."/>
            <person name="Argimon S."/>
            <person name="Zhang W."/>
            <person name="Yang X."/>
            <person name="Jeffery I.B."/>
            <person name="Cooney J.C."/>
            <person name="Kagawa T.F."/>
            <person name="Liu W."/>
            <person name="Song Y."/>
            <person name="Salvetti E."/>
            <person name="Wrobel A."/>
            <person name="Rasinkangas P."/>
            <person name="Parkhill J."/>
            <person name="Rea M.C."/>
            <person name="O'Sullivan O."/>
            <person name="Ritari J."/>
            <person name="Douillard F.P."/>
            <person name="Paul Ross R."/>
            <person name="Yang R."/>
            <person name="Briner A.E."/>
            <person name="Felis G.E."/>
            <person name="de Vos W.M."/>
            <person name="Barrangou R."/>
            <person name="Klaenhammer T.R."/>
            <person name="Caufield P.W."/>
            <person name="Cui Y."/>
            <person name="Zhang H."/>
            <person name="O'Toole P.W."/>
        </authorList>
    </citation>
    <scope>NUCLEOTIDE SEQUENCE [LARGE SCALE GENOMIC DNA]</scope>
    <source>
        <strain evidence="2 3">DSM 19682</strain>
    </source>
</reference>
<evidence type="ECO:0000313" key="3">
    <source>
        <dbReference type="Proteomes" id="UP000051248"/>
    </source>
</evidence>